<dbReference type="GO" id="GO:0030198">
    <property type="term" value="P:extracellular matrix organization"/>
    <property type="evidence" value="ECO:0007669"/>
    <property type="project" value="InterPro"/>
</dbReference>
<dbReference type="WBParaSite" id="DME_0000936501-mRNA-1">
    <property type="protein sequence ID" value="DME_0000936501-mRNA-1"/>
    <property type="gene ID" value="DME_0000936501"/>
</dbReference>
<dbReference type="InterPro" id="IPR000020">
    <property type="entry name" value="Anaphylatoxin/fibulin"/>
</dbReference>
<dbReference type="PANTHER" id="PTHR24034">
    <property type="entry name" value="EGF-LIKE DOMAIN-CONTAINING PROTEIN"/>
    <property type="match status" value="1"/>
</dbReference>
<evidence type="ECO:0000256" key="5">
    <source>
        <dbReference type="ARBA" id="ARBA00022530"/>
    </source>
</evidence>
<dbReference type="InterPro" id="IPR050751">
    <property type="entry name" value="ECM_structural_protein"/>
</dbReference>
<protein>
    <recommendedName>
        <fullName evidence="3 12">Fibulin-1</fullName>
    </recommendedName>
</protein>
<keyword evidence="8" id="KW-0677">Repeat</keyword>
<dbReference type="PIRSF" id="PIRSF036313">
    <property type="entry name" value="Fibulin-1"/>
    <property type="match status" value="1"/>
</dbReference>
<dbReference type="GO" id="GO:0005509">
    <property type="term" value="F:calcium ion binding"/>
    <property type="evidence" value="ECO:0007669"/>
    <property type="project" value="InterPro"/>
</dbReference>
<dbReference type="Pfam" id="PF12662">
    <property type="entry name" value="cEGF"/>
    <property type="match status" value="1"/>
</dbReference>
<dbReference type="FunFam" id="2.10.25.10:FF:000139">
    <property type="entry name" value="Fibulin-1"/>
    <property type="match status" value="1"/>
</dbReference>
<dbReference type="Pfam" id="PF07645">
    <property type="entry name" value="EGF_CA"/>
    <property type="match status" value="6"/>
</dbReference>
<dbReference type="PROSITE" id="PS50026">
    <property type="entry name" value="EGF_3"/>
    <property type="match status" value="3"/>
</dbReference>
<feature type="domain" description="EGF-like" evidence="14">
    <location>
        <begin position="323"/>
        <end position="364"/>
    </location>
</feature>
<evidence type="ECO:0000256" key="1">
    <source>
        <dbReference type="ARBA" id="ARBA00004498"/>
    </source>
</evidence>
<evidence type="ECO:0000256" key="3">
    <source>
        <dbReference type="ARBA" id="ARBA00021554"/>
    </source>
</evidence>
<dbReference type="InterPro" id="IPR000152">
    <property type="entry name" value="EGF-type_Asp/Asn_hydroxyl_site"/>
</dbReference>
<dbReference type="InterPro" id="IPR000742">
    <property type="entry name" value="EGF"/>
</dbReference>
<dbReference type="SUPFAM" id="SSF57196">
    <property type="entry name" value="EGF/Laminin"/>
    <property type="match status" value="4"/>
</dbReference>
<evidence type="ECO:0000259" key="14">
    <source>
        <dbReference type="PROSITE" id="PS50026"/>
    </source>
</evidence>
<evidence type="ECO:0000256" key="9">
    <source>
        <dbReference type="ARBA" id="ARBA00022837"/>
    </source>
</evidence>
<dbReference type="FunFam" id="2.10.25.10:FF:000078">
    <property type="entry name" value="Fibulin-1"/>
    <property type="match status" value="1"/>
</dbReference>
<reference evidence="15 17" key="2">
    <citation type="submission" date="2018-11" db="EMBL/GenBank/DDBJ databases">
        <authorList>
            <consortium name="Pathogen Informatics"/>
        </authorList>
    </citation>
    <scope>NUCLEOTIDE SEQUENCE [LARGE SCALE GENOMIC DNA]</scope>
</reference>
<sequence length="806" mass="90122">MEHLIANDHSKCCNEGAKQFLQLSTCSKIHNQLSGALCIRTASICCLRALLDQSCHHGMTLALEQDNCPANINQIGGGFRKECCECCLLAKDLLNNGEECVAPSGLSTACNGSFNKCCKEKNLKSSSAYFLKMVSINEADGCSTAKCDHFCNDYGEGTIRCSCREDIDECLSLADNCHESQRCLNTPGSFKCIRTLSCGTGYALNSETEQCTDIDECHLGSHDCGPTFVCRNTQGSYRCDMKICPDGQLLNPETGNCTAITCPVGYKATKGACEDINECTVMNRPCNYHEECINTPGSYKCQLIDNLCGQGYRIDKKTGFCIDIDECAERIHTCGTEQCVNILGSYKCRCAAGYEFNETLKNCEDVDECKKFDGHVCSLHATCENTIGSFKCHCKSGFRLAADARGCEDINECDMGIAVCSQKCINIPGSYQCLCDRGFQLSADGSRCEDIDECVLWSTSDDELCMGSCINTPGSYRCKCPSGYTIQDDGRTCKDIDECQQGFCRTKNTICVNTLGSFKCHRIECPTNYVHDKHYKNRCNRMRYICEKLNENDCKEIPLRISWEYTAIPRNEPISKHRTSIMLFTVKGPSSPSASVQFELNLKSAIPENNTVRAAIRSNFLLQKGEERNLALISLRDSLDGPQEIELELILRLSVDGTFQSKYIANLIVYVSAHRRQRMINIEDGYSCLKECDPRDAICLSNHTKEILYQFRAIPSMKNINRPIEISRITTEMDLPFSVDYQVDKMNRNNFFVVQERNIGVIKLSSPLKGPQVVMVRIHINTYSRTRVLLAHNVALIRIYISPNYF</sequence>
<keyword evidence="17" id="KW-1185">Reference proteome</keyword>
<comment type="subcellular location">
    <subcellularLocation>
        <location evidence="1 12">Secreted</location>
        <location evidence="1 12">Extracellular space</location>
        <location evidence="1 12">Extracellular matrix</location>
    </subcellularLocation>
</comment>
<reference evidence="18" key="1">
    <citation type="submission" date="2016-04" db="UniProtKB">
        <authorList>
            <consortium name="WormBaseParasite"/>
        </authorList>
    </citation>
    <scope>IDENTIFICATION</scope>
</reference>
<dbReference type="PROSITE" id="PS01177">
    <property type="entry name" value="ANAPHYLATOXIN_1"/>
    <property type="match status" value="1"/>
</dbReference>
<dbReference type="SMART" id="SM00179">
    <property type="entry name" value="EGF_CA"/>
    <property type="match status" value="8"/>
</dbReference>
<evidence type="ECO:0000256" key="6">
    <source>
        <dbReference type="ARBA" id="ARBA00022536"/>
    </source>
</evidence>
<evidence type="ECO:0000313" key="16">
    <source>
        <dbReference type="Proteomes" id="UP000038040"/>
    </source>
</evidence>
<name>A0A158Q686_DRAME</name>
<comment type="subunit">
    <text evidence="12">Homomultimerizes and interacts with various extracellular matrix components.</text>
</comment>
<dbReference type="InterPro" id="IPR055088">
    <property type="entry name" value="Fibulin_C"/>
</dbReference>
<dbReference type="InterPro" id="IPR026823">
    <property type="entry name" value="cEGF"/>
</dbReference>
<evidence type="ECO:0000256" key="4">
    <source>
        <dbReference type="ARBA" id="ARBA00022525"/>
    </source>
</evidence>
<dbReference type="Proteomes" id="UP000274756">
    <property type="component" value="Unassembled WGS sequence"/>
</dbReference>
<dbReference type="Pfam" id="PF22914">
    <property type="entry name" value="Fibulin_C"/>
    <property type="match status" value="2"/>
</dbReference>
<dbReference type="GO" id="GO:0071944">
    <property type="term" value="C:cell periphery"/>
    <property type="evidence" value="ECO:0007669"/>
    <property type="project" value="UniProtKB-ARBA"/>
</dbReference>
<evidence type="ECO:0000256" key="12">
    <source>
        <dbReference type="PIRNR" id="PIRNR036313"/>
    </source>
</evidence>
<dbReference type="SMART" id="SM00104">
    <property type="entry name" value="ANATO"/>
    <property type="match status" value="3"/>
</dbReference>
<organism evidence="16 18">
    <name type="scientific">Dracunculus medinensis</name>
    <name type="common">Guinea worm</name>
    <dbReference type="NCBI Taxonomy" id="318479"/>
    <lineage>
        <taxon>Eukaryota</taxon>
        <taxon>Metazoa</taxon>
        <taxon>Ecdysozoa</taxon>
        <taxon>Nematoda</taxon>
        <taxon>Chromadorea</taxon>
        <taxon>Rhabditida</taxon>
        <taxon>Spirurina</taxon>
        <taxon>Dracunculoidea</taxon>
        <taxon>Dracunculidae</taxon>
        <taxon>Dracunculus</taxon>
    </lineage>
</organism>
<dbReference type="InterPro" id="IPR018097">
    <property type="entry name" value="EGF_Ca-bd_CS"/>
</dbReference>
<accession>A0A158Q686</accession>
<dbReference type="PROSITE" id="PS01187">
    <property type="entry name" value="EGF_CA"/>
    <property type="match status" value="3"/>
</dbReference>
<comment type="caution">
    <text evidence="13">Lacks conserved residue(s) required for the propagation of feature annotation.</text>
</comment>
<keyword evidence="9" id="KW-0106">Calcium</keyword>
<dbReference type="InterPro" id="IPR009030">
    <property type="entry name" value="Growth_fac_rcpt_cys_sf"/>
</dbReference>
<dbReference type="PROSITE" id="PS01186">
    <property type="entry name" value="EGF_2"/>
    <property type="match status" value="4"/>
</dbReference>
<dbReference type="PANTHER" id="PTHR24034:SF111">
    <property type="entry name" value="FIBULIN-2-LIKE ISOFORM X1"/>
    <property type="match status" value="1"/>
</dbReference>
<dbReference type="Gene3D" id="2.10.25.10">
    <property type="entry name" value="Laminin"/>
    <property type="match status" value="8"/>
</dbReference>
<evidence type="ECO:0000313" key="15">
    <source>
        <dbReference type="EMBL" id="VDN60675.1"/>
    </source>
</evidence>
<dbReference type="InterPro" id="IPR017048">
    <property type="entry name" value="Fibulin-1"/>
</dbReference>
<dbReference type="OrthoDB" id="10060424at2759"/>
<dbReference type="GO" id="GO:0005576">
    <property type="term" value="C:extracellular region"/>
    <property type="evidence" value="ECO:0007669"/>
    <property type="project" value="InterPro"/>
</dbReference>
<proteinExistence type="inferred from homology"/>
<keyword evidence="10" id="KW-1015">Disulfide bond</keyword>
<evidence type="ECO:0000256" key="13">
    <source>
        <dbReference type="PROSITE-ProRule" id="PRU00076"/>
    </source>
</evidence>
<gene>
    <name evidence="15" type="ORF">DME_LOCUS10648</name>
</gene>
<keyword evidence="4 12" id="KW-0964">Secreted</keyword>
<evidence type="ECO:0000313" key="18">
    <source>
        <dbReference type="WBParaSite" id="DME_0000936501-mRNA-1"/>
    </source>
</evidence>
<dbReference type="EMBL" id="UYYG01001231">
    <property type="protein sequence ID" value="VDN60675.1"/>
    <property type="molecule type" value="Genomic_DNA"/>
</dbReference>
<dbReference type="AlphaFoldDB" id="A0A158Q686"/>
<dbReference type="PROSITE" id="PS00010">
    <property type="entry name" value="ASX_HYDROXYL"/>
    <property type="match status" value="4"/>
</dbReference>
<evidence type="ECO:0000256" key="11">
    <source>
        <dbReference type="ARBA" id="ARBA00023180"/>
    </source>
</evidence>
<comment type="similarity">
    <text evidence="2 12">Belongs to the fibulin family.</text>
</comment>
<keyword evidence="6 13" id="KW-0245">EGF-like domain</keyword>
<keyword evidence="5 12" id="KW-0272">Extracellular matrix</keyword>
<dbReference type="STRING" id="318479.A0A158Q686"/>
<evidence type="ECO:0000256" key="2">
    <source>
        <dbReference type="ARBA" id="ARBA00006127"/>
    </source>
</evidence>
<dbReference type="SUPFAM" id="SSF57184">
    <property type="entry name" value="Growth factor receptor domain"/>
    <property type="match status" value="1"/>
</dbReference>
<evidence type="ECO:0000256" key="8">
    <source>
        <dbReference type="ARBA" id="ARBA00022737"/>
    </source>
</evidence>
<dbReference type="FunFam" id="2.10.25.10:FF:000005">
    <property type="entry name" value="Fibrillin 2"/>
    <property type="match status" value="1"/>
</dbReference>
<dbReference type="InterPro" id="IPR001881">
    <property type="entry name" value="EGF-like_Ca-bd_dom"/>
</dbReference>
<dbReference type="InterPro" id="IPR049883">
    <property type="entry name" value="NOTCH1_EGF-like"/>
</dbReference>
<feature type="domain" description="EGF-like" evidence="14">
    <location>
        <begin position="409"/>
        <end position="449"/>
    </location>
</feature>
<keyword evidence="11" id="KW-0325">Glycoprotein</keyword>
<dbReference type="FunFam" id="2.10.25.10:FF:000038">
    <property type="entry name" value="Fibrillin 2"/>
    <property type="match status" value="2"/>
</dbReference>
<evidence type="ECO:0000256" key="10">
    <source>
        <dbReference type="ARBA" id="ARBA00023157"/>
    </source>
</evidence>
<evidence type="ECO:0000313" key="17">
    <source>
        <dbReference type="Proteomes" id="UP000274756"/>
    </source>
</evidence>
<dbReference type="SMART" id="SM00181">
    <property type="entry name" value="EGF"/>
    <property type="match status" value="8"/>
</dbReference>
<evidence type="ECO:0000256" key="7">
    <source>
        <dbReference type="ARBA" id="ARBA00022729"/>
    </source>
</evidence>
<dbReference type="Proteomes" id="UP000038040">
    <property type="component" value="Unplaced"/>
</dbReference>
<keyword evidence="7" id="KW-0732">Signal</keyword>
<dbReference type="FunFam" id="2.10.25.10:FF:000010">
    <property type="entry name" value="Pro-epidermal growth factor"/>
    <property type="match status" value="1"/>
</dbReference>
<dbReference type="GO" id="GO:0016504">
    <property type="term" value="F:peptidase activator activity"/>
    <property type="evidence" value="ECO:0007669"/>
    <property type="project" value="InterPro"/>
</dbReference>
<feature type="domain" description="EGF-like" evidence="14">
    <location>
        <begin position="365"/>
        <end position="408"/>
    </location>
</feature>
<dbReference type="CDD" id="cd00054">
    <property type="entry name" value="EGF_CA"/>
    <property type="match status" value="5"/>
</dbReference>